<dbReference type="PROSITE" id="PS50071">
    <property type="entry name" value="HOMEOBOX_2"/>
    <property type="match status" value="1"/>
</dbReference>
<feature type="region of interest" description="Disordered" evidence="13">
    <location>
        <begin position="219"/>
        <end position="301"/>
    </location>
</feature>
<dbReference type="GO" id="GO:0045892">
    <property type="term" value="P:negative regulation of DNA-templated transcription"/>
    <property type="evidence" value="ECO:0007669"/>
    <property type="project" value="UniProtKB-ARBA"/>
</dbReference>
<feature type="region of interest" description="Disordered" evidence="13">
    <location>
        <begin position="50"/>
        <end position="106"/>
    </location>
</feature>
<evidence type="ECO:0000256" key="5">
    <source>
        <dbReference type="ARBA" id="ARBA00023015"/>
    </source>
</evidence>
<dbReference type="InterPro" id="IPR001356">
    <property type="entry name" value="HD"/>
</dbReference>
<keyword evidence="5" id="KW-0805">Transcription regulation</keyword>
<evidence type="ECO:0000259" key="14">
    <source>
        <dbReference type="PROSITE" id="PS50071"/>
    </source>
</evidence>
<feature type="DNA-binding region" description="Homeobox" evidence="11">
    <location>
        <begin position="100"/>
        <end position="159"/>
    </location>
</feature>
<evidence type="ECO:0000256" key="2">
    <source>
        <dbReference type="ARBA" id="ARBA00005733"/>
    </source>
</evidence>
<reference evidence="16" key="2">
    <citation type="submission" date="2025-08" db="UniProtKB">
        <authorList>
            <consortium name="Ensembl"/>
        </authorList>
    </citation>
    <scope>IDENTIFICATION</scope>
</reference>
<feature type="compositionally biased region" description="Low complexity" evidence="13">
    <location>
        <begin position="67"/>
        <end position="77"/>
    </location>
</feature>
<evidence type="ECO:0000256" key="13">
    <source>
        <dbReference type="SAM" id="MobiDB-lite"/>
    </source>
</evidence>
<dbReference type="InterPro" id="IPR017970">
    <property type="entry name" value="Homeobox_CS"/>
</dbReference>
<keyword evidence="4" id="KW-0716">Sensory transduction</keyword>
<feature type="compositionally biased region" description="Basic and acidic residues" evidence="13">
    <location>
        <begin position="1"/>
        <end position="13"/>
    </location>
</feature>
<dbReference type="InterPro" id="IPR052294">
    <property type="entry name" value="VSX_homeobox_regulators"/>
</dbReference>
<evidence type="ECO:0000256" key="7">
    <source>
        <dbReference type="ARBA" id="ARBA00023155"/>
    </source>
</evidence>
<feature type="compositionally biased region" description="Basic and acidic residues" evidence="13">
    <location>
        <begin position="242"/>
        <end position="257"/>
    </location>
</feature>
<protein>
    <recommendedName>
        <fullName evidence="18">Visual system homeobox 1</fullName>
    </recommendedName>
</protein>
<evidence type="ECO:0000256" key="9">
    <source>
        <dbReference type="ARBA" id="ARBA00023242"/>
    </source>
</evidence>
<dbReference type="GO" id="GO:0005634">
    <property type="term" value="C:nucleus"/>
    <property type="evidence" value="ECO:0007669"/>
    <property type="project" value="UniProtKB-SubCell"/>
</dbReference>
<dbReference type="AlphaFoldDB" id="A0A3P8UVP3"/>
<evidence type="ECO:0000256" key="3">
    <source>
        <dbReference type="ARBA" id="ARBA00022473"/>
    </source>
</evidence>
<dbReference type="Pfam" id="PF00046">
    <property type="entry name" value="Homeodomain"/>
    <property type="match status" value="1"/>
</dbReference>
<evidence type="ECO:0000256" key="12">
    <source>
        <dbReference type="RuleBase" id="RU000682"/>
    </source>
</evidence>
<evidence type="ECO:0000256" key="11">
    <source>
        <dbReference type="PROSITE-ProRule" id="PRU00108"/>
    </source>
</evidence>
<keyword evidence="7 11" id="KW-0371">Homeobox</keyword>
<dbReference type="SUPFAM" id="SSF46689">
    <property type="entry name" value="Homeodomain-like"/>
    <property type="match status" value="1"/>
</dbReference>
<dbReference type="Ensembl" id="ENSCSET00000004385.1">
    <property type="protein sequence ID" value="ENSCSEP00000004330.1"/>
    <property type="gene ID" value="ENSCSEG00000002812.1"/>
</dbReference>
<dbReference type="PANTHER" id="PTHR46892">
    <property type="entry name" value="VISUAL SYSTEM HOMEOBOX 2"/>
    <property type="match status" value="1"/>
</dbReference>
<accession>A0A3P8UVP3</accession>
<evidence type="ECO:0000256" key="1">
    <source>
        <dbReference type="ARBA" id="ARBA00004123"/>
    </source>
</evidence>
<dbReference type="PROSITE" id="PS51496">
    <property type="entry name" value="CVC"/>
    <property type="match status" value="1"/>
</dbReference>
<dbReference type="CDD" id="cd00086">
    <property type="entry name" value="homeodomain"/>
    <property type="match status" value="1"/>
</dbReference>
<proteinExistence type="inferred from homology"/>
<dbReference type="SMART" id="SM00389">
    <property type="entry name" value="HOX"/>
    <property type="match status" value="1"/>
</dbReference>
<evidence type="ECO:0000259" key="15">
    <source>
        <dbReference type="PROSITE" id="PS51496"/>
    </source>
</evidence>
<dbReference type="GeneTree" id="ENSGT00940000157776"/>
<keyword evidence="9 11" id="KW-0539">Nucleus</keyword>
<keyword evidence="6 11" id="KW-0238">DNA-binding</keyword>
<name>A0A3P8UVP3_CYNSE</name>
<sequence>MTARDELTEEKPRVKLLSSGLGMDKTRPHHGSGFRSKGFAITDLLGLESDLQARHQQHRVTEGGGTVSSSGSGPGPELQMAAGKEEKKNRTKTKKNKKKKKKKKTVFTSQQLEELEKAFHEAHYPDVYAREMLAMKTELPEDRIQVWFQNRRAKWRKREKCWGRSSVMAEYGLYGAMVRHSIPLPESILNSAKNGMMGSCAPWLLGMHKKSLEITKTCPSPLESDSAHSDSYCDTMGQGGSDRIEARKVGHEEKLLDQEQEEEVAIDLSSSSKQQPQQQGASARHVSAAQQQSSSESDEHS</sequence>
<keyword evidence="10" id="KW-0844">Vision</keyword>
<evidence type="ECO:0000313" key="17">
    <source>
        <dbReference type="Proteomes" id="UP000265120"/>
    </source>
</evidence>
<evidence type="ECO:0008006" key="18">
    <source>
        <dbReference type="Google" id="ProtNLM"/>
    </source>
</evidence>
<dbReference type="InterPro" id="IPR009057">
    <property type="entry name" value="Homeodomain-like_sf"/>
</dbReference>
<keyword evidence="17" id="KW-1185">Reference proteome</keyword>
<dbReference type="Gene3D" id="1.10.10.60">
    <property type="entry name" value="Homeodomain-like"/>
    <property type="match status" value="1"/>
</dbReference>
<feature type="compositionally biased region" description="Low complexity" evidence="13">
    <location>
        <begin position="269"/>
        <end position="295"/>
    </location>
</feature>
<evidence type="ECO:0000256" key="6">
    <source>
        <dbReference type="ARBA" id="ARBA00023125"/>
    </source>
</evidence>
<dbReference type="InterPro" id="IPR023339">
    <property type="entry name" value="CVC"/>
</dbReference>
<dbReference type="FunFam" id="1.10.10.60:FF:000065">
    <property type="entry name" value="Visual system homeobox 1"/>
    <property type="match status" value="1"/>
</dbReference>
<feature type="domain" description="CVC" evidence="15">
    <location>
        <begin position="160"/>
        <end position="213"/>
    </location>
</feature>
<dbReference type="GO" id="GO:1990837">
    <property type="term" value="F:sequence-specific double-stranded DNA binding"/>
    <property type="evidence" value="ECO:0007669"/>
    <property type="project" value="TreeGrafter"/>
</dbReference>
<comment type="subcellular location">
    <subcellularLocation>
        <location evidence="1 11 12">Nucleus</location>
    </subcellularLocation>
</comment>
<reference evidence="16 17" key="1">
    <citation type="journal article" date="2014" name="Nat. Genet.">
        <title>Whole-genome sequence of a flatfish provides insights into ZW sex chromosome evolution and adaptation to a benthic lifestyle.</title>
        <authorList>
            <person name="Chen S."/>
            <person name="Zhang G."/>
            <person name="Shao C."/>
            <person name="Huang Q."/>
            <person name="Liu G."/>
            <person name="Zhang P."/>
            <person name="Song W."/>
            <person name="An N."/>
            <person name="Chalopin D."/>
            <person name="Volff J.N."/>
            <person name="Hong Y."/>
            <person name="Li Q."/>
            <person name="Sha Z."/>
            <person name="Zhou H."/>
            <person name="Xie M."/>
            <person name="Yu Q."/>
            <person name="Liu Y."/>
            <person name="Xiang H."/>
            <person name="Wang N."/>
            <person name="Wu K."/>
            <person name="Yang C."/>
            <person name="Zhou Q."/>
            <person name="Liao X."/>
            <person name="Yang L."/>
            <person name="Hu Q."/>
            <person name="Zhang J."/>
            <person name="Meng L."/>
            <person name="Jin L."/>
            <person name="Tian Y."/>
            <person name="Lian J."/>
            <person name="Yang J."/>
            <person name="Miao G."/>
            <person name="Liu S."/>
            <person name="Liang Z."/>
            <person name="Yan F."/>
            <person name="Li Y."/>
            <person name="Sun B."/>
            <person name="Zhang H."/>
            <person name="Zhang J."/>
            <person name="Zhu Y."/>
            <person name="Du M."/>
            <person name="Zhao Y."/>
            <person name="Schartl M."/>
            <person name="Tang Q."/>
            <person name="Wang J."/>
        </authorList>
    </citation>
    <scope>NUCLEOTIDE SEQUENCE</scope>
</reference>
<feature type="region of interest" description="Disordered" evidence="13">
    <location>
        <begin position="1"/>
        <end position="35"/>
    </location>
</feature>
<keyword evidence="3" id="KW-0217">Developmental protein</keyword>
<evidence type="ECO:0000313" key="16">
    <source>
        <dbReference type="Ensembl" id="ENSCSEP00000004330.1"/>
    </source>
</evidence>
<dbReference type="GO" id="GO:0000981">
    <property type="term" value="F:DNA-binding transcription factor activity, RNA polymerase II-specific"/>
    <property type="evidence" value="ECO:0007669"/>
    <property type="project" value="InterPro"/>
</dbReference>
<evidence type="ECO:0000256" key="4">
    <source>
        <dbReference type="ARBA" id="ARBA00022606"/>
    </source>
</evidence>
<evidence type="ECO:0000256" key="8">
    <source>
        <dbReference type="ARBA" id="ARBA00023163"/>
    </source>
</evidence>
<feature type="compositionally biased region" description="Basic residues" evidence="13">
    <location>
        <begin position="89"/>
        <end position="105"/>
    </location>
</feature>
<reference evidence="16" key="3">
    <citation type="submission" date="2025-09" db="UniProtKB">
        <authorList>
            <consortium name="Ensembl"/>
        </authorList>
    </citation>
    <scope>IDENTIFICATION</scope>
</reference>
<dbReference type="PROSITE" id="PS00027">
    <property type="entry name" value="HOMEOBOX_1"/>
    <property type="match status" value="1"/>
</dbReference>
<keyword evidence="8" id="KW-0804">Transcription</keyword>
<feature type="domain" description="Homeobox" evidence="14">
    <location>
        <begin position="98"/>
        <end position="158"/>
    </location>
</feature>
<dbReference type="GO" id="GO:0007601">
    <property type="term" value="P:visual perception"/>
    <property type="evidence" value="ECO:0007669"/>
    <property type="project" value="UniProtKB-KW"/>
</dbReference>
<dbReference type="PANTHER" id="PTHR46892:SF2">
    <property type="entry name" value="VISUAL SYSTEM HOMEOBOX 1"/>
    <property type="match status" value="1"/>
</dbReference>
<dbReference type="Proteomes" id="UP000265120">
    <property type="component" value="Chromosome 12"/>
</dbReference>
<evidence type="ECO:0000256" key="10">
    <source>
        <dbReference type="ARBA" id="ARBA00023305"/>
    </source>
</evidence>
<comment type="similarity">
    <text evidence="2">Belongs to the paired homeobox family.</text>
</comment>
<organism evidence="16 17">
    <name type="scientific">Cynoglossus semilaevis</name>
    <name type="common">Tongue sole</name>
    <dbReference type="NCBI Taxonomy" id="244447"/>
    <lineage>
        <taxon>Eukaryota</taxon>
        <taxon>Metazoa</taxon>
        <taxon>Chordata</taxon>
        <taxon>Craniata</taxon>
        <taxon>Vertebrata</taxon>
        <taxon>Euteleostomi</taxon>
        <taxon>Actinopterygii</taxon>
        <taxon>Neopterygii</taxon>
        <taxon>Teleostei</taxon>
        <taxon>Neoteleostei</taxon>
        <taxon>Acanthomorphata</taxon>
        <taxon>Carangaria</taxon>
        <taxon>Pleuronectiformes</taxon>
        <taxon>Pleuronectoidei</taxon>
        <taxon>Cynoglossidae</taxon>
        <taxon>Cynoglossinae</taxon>
        <taxon>Cynoglossus</taxon>
    </lineage>
</organism>